<proteinExistence type="predicted"/>
<name>A0ABN0CCX6_NEIMU</name>
<evidence type="ECO:0000313" key="2">
    <source>
        <dbReference type="EMBL" id="EFV81196.1"/>
    </source>
</evidence>
<accession>A0ABN0CCX6</accession>
<sequence>MEVSIVAPTKTEAIIRFILVFITIQSFFKLVNFKIFKFSVLGLPEDILSLDNPISFLVKSV</sequence>
<gene>
    <name evidence="2" type="ORF">HMPREF0604_00652</name>
</gene>
<reference evidence="2 3" key="1">
    <citation type="submission" date="2010-12" db="EMBL/GenBank/DDBJ databases">
        <title>The Genome Sequence of Neisseria mucosa strain C102.</title>
        <authorList>
            <consortium name="The Broad Institute Genome Sequencing Platform"/>
            <person name="Earl A."/>
            <person name="Ward D."/>
            <person name="Feldgarden M."/>
            <person name="Gevers D."/>
            <person name="Sibley C.D."/>
            <person name="Field T.R."/>
            <person name="Grinwis M."/>
            <person name="Eshaghurshan C.S."/>
            <person name="Surette M."/>
            <person name="Young S.K."/>
            <person name="Zeng Q."/>
            <person name="Gargeya S."/>
            <person name="Fitzgerald M."/>
            <person name="Haas B."/>
            <person name="Abouelleil A."/>
            <person name="Alvarado L."/>
            <person name="Arachchi H.M."/>
            <person name="Berlin A."/>
            <person name="Brown A."/>
            <person name="Chapman S.B."/>
            <person name="Chen Z."/>
            <person name="Dunbar C."/>
            <person name="Freedman E."/>
            <person name="Gearin G."/>
            <person name="Gellesch M."/>
            <person name="Goldberg J."/>
            <person name="Griggs A."/>
            <person name="Gujja S."/>
            <person name="Heilman E."/>
            <person name="Heiman D."/>
            <person name="Howarth C."/>
            <person name="Larson L."/>
            <person name="Lui A."/>
            <person name="MacDonald P.J.P."/>
            <person name="Mehta T."/>
            <person name="Montmayeur A."/>
            <person name="Murphy C."/>
            <person name="Neiman D."/>
            <person name="Pearson M."/>
            <person name="Priest M."/>
            <person name="Roberts A."/>
            <person name="Saif S."/>
            <person name="Shea T."/>
            <person name="Shenoy N."/>
            <person name="Sisk P."/>
            <person name="Stolte C."/>
            <person name="Sykes S."/>
            <person name="White J."/>
            <person name="Yandava C."/>
            <person name="Nusbaum C."/>
            <person name="Birren B."/>
        </authorList>
    </citation>
    <scope>NUCLEOTIDE SEQUENCE [LARGE SCALE GENOMIC DNA]</scope>
    <source>
        <strain evidence="2 3">C102</strain>
    </source>
</reference>
<dbReference type="EMBL" id="ACRG01000004">
    <property type="protein sequence ID" value="EFV81196.1"/>
    <property type="molecule type" value="Genomic_DNA"/>
</dbReference>
<keyword evidence="1" id="KW-0472">Membrane</keyword>
<evidence type="ECO:0000313" key="3">
    <source>
        <dbReference type="Proteomes" id="UP000003612"/>
    </source>
</evidence>
<keyword evidence="1" id="KW-1133">Transmembrane helix</keyword>
<keyword evidence="3" id="KW-1185">Reference proteome</keyword>
<feature type="transmembrane region" description="Helical" evidence="1">
    <location>
        <begin position="13"/>
        <end position="31"/>
    </location>
</feature>
<evidence type="ECO:0000256" key="1">
    <source>
        <dbReference type="SAM" id="Phobius"/>
    </source>
</evidence>
<organism evidence="2 3">
    <name type="scientific">Neisseria mucosa C102</name>
    <dbReference type="NCBI Taxonomy" id="435832"/>
    <lineage>
        <taxon>Bacteria</taxon>
        <taxon>Pseudomonadati</taxon>
        <taxon>Pseudomonadota</taxon>
        <taxon>Betaproteobacteria</taxon>
        <taxon>Neisseriales</taxon>
        <taxon>Neisseriaceae</taxon>
        <taxon>Neisseria</taxon>
    </lineage>
</organism>
<dbReference type="Proteomes" id="UP000003612">
    <property type="component" value="Unassembled WGS sequence"/>
</dbReference>
<keyword evidence="1" id="KW-0812">Transmembrane</keyword>
<comment type="caution">
    <text evidence="2">The sequence shown here is derived from an EMBL/GenBank/DDBJ whole genome shotgun (WGS) entry which is preliminary data.</text>
</comment>
<protein>
    <submittedName>
        <fullName evidence="2">Uncharacterized protein</fullName>
    </submittedName>
</protein>